<feature type="non-terminal residue" evidence="4">
    <location>
        <position position="217"/>
    </location>
</feature>
<keyword evidence="2" id="KW-0560">Oxidoreductase</keyword>
<evidence type="ECO:0000313" key="4">
    <source>
        <dbReference type="EMBL" id="SVE46900.1"/>
    </source>
</evidence>
<dbReference type="Gene3D" id="3.30.365.10">
    <property type="entry name" value="Aldehyde oxidase/xanthine dehydrogenase, molybdopterin binding domain"/>
    <property type="match status" value="1"/>
</dbReference>
<dbReference type="GO" id="GO:0005506">
    <property type="term" value="F:iron ion binding"/>
    <property type="evidence" value="ECO:0007669"/>
    <property type="project" value="InterPro"/>
</dbReference>
<dbReference type="Gene3D" id="3.90.1170.50">
    <property type="entry name" value="Aldehyde oxidase/xanthine dehydrogenase, a/b hammerhead"/>
    <property type="match status" value="1"/>
</dbReference>
<protein>
    <recommendedName>
        <fullName evidence="3">Aldehyde oxidase/xanthine dehydrogenase a/b hammerhead domain-containing protein</fullName>
    </recommendedName>
</protein>
<dbReference type="InterPro" id="IPR036856">
    <property type="entry name" value="Ald_Oxase/Xan_DH_a/b_sf"/>
</dbReference>
<dbReference type="PANTHER" id="PTHR11908">
    <property type="entry name" value="XANTHINE DEHYDROGENASE"/>
    <property type="match status" value="1"/>
</dbReference>
<dbReference type="GO" id="GO:0016491">
    <property type="term" value="F:oxidoreductase activity"/>
    <property type="evidence" value="ECO:0007669"/>
    <property type="project" value="UniProtKB-KW"/>
</dbReference>
<dbReference type="InterPro" id="IPR016208">
    <property type="entry name" value="Ald_Oxase/xanthine_DH-like"/>
</dbReference>
<sequence length="217" mass="23017">MTGSERDTIVGIGAAITRTEDLRLLTGRGRYASDFRPGDAAHAALVRSPHAHARIVHIDVSAAQMMPGVLAILTGADARADGLQPIPHNPDWTAPPDATLNLPEGFRVFTSSHEVMCVDTVRFVGEPVSLVVAETRAQAELAAEAVEVDYALLPAVVHAPDALGPHAPQLWPECAHNLALDCQVGDAAATEQAFATAAHIVELDTWIHRVNGTPMEP</sequence>
<dbReference type="AlphaFoldDB" id="A0A383DRM3"/>
<dbReference type="PANTHER" id="PTHR11908:SF132">
    <property type="entry name" value="ALDEHYDE OXIDASE 1-RELATED"/>
    <property type="match status" value="1"/>
</dbReference>
<dbReference type="InterPro" id="IPR037165">
    <property type="entry name" value="AldOxase/xan_DH_Mopterin-bd_sf"/>
</dbReference>
<evidence type="ECO:0000256" key="2">
    <source>
        <dbReference type="ARBA" id="ARBA00023002"/>
    </source>
</evidence>
<dbReference type="SUPFAM" id="SSF56003">
    <property type="entry name" value="Molybdenum cofactor-binding domain"/>
    <property type="match status" value="1"/>
</dbReference>
<evidence type="ECO:0000256" key="1">
    <source>
        <dbReference type="ARBA" id="ARBA00022505"/>
    </source>
</evidence>
<dbReference type="InterPro" id="IPR000674">
    <property type="entry name" value="Ald_Oxase/Xan_DH_a/b"/>
</dbReference>
<evidence type="ECO:0000259" key="3">
    <source>
        <dbReference type="SMART" id="SM01008"/>
    </source>
</evidence>
<name>A0A383DRM3_9ZZZZ</name>
<accession>A0A383DRM3</accession>
<dbReference type="EMBL" id="UINC01219438">
    <property type="protein sequence ID" value="SVE46900.1"/>
    <property type="molecule type" value="Genomic_DNA"/>
</dbReference>
<dbReference type="Pfam" id="PF01315">
    <property type="entry name" value="Ald_Xan_dh_C"/>
    <property type="match status" value="1"/>
</dbReference>
<feature type="domain" description="Aldehyde oxidase/xanthine dehydrogenase a/b hammerhead" evidence="3">
    <location>
        <begin position="26"/>
        <end position="154"/>
    </location>
</feature>
<gene>
    <name evidence="4" type="ORF">METZ01_LOCUS499754</name>
</gene>
<dbReference type="SMART" id="SM01008">
    <property type="entry name" value="Ald_Xan_dh_C"/>
    <property type="match status" value="1"/>
</dbReference>
<dbReference type="SUPFAM" id="SSF54665">
    <property type="entry name" value="CO dehydrogenase molybdoprotein N-domain-like"/>
    <property type="match status" value="1"/>
</dbReference>
<reference evidence="4" key="1">
    <citation type="submission" date="2018-05" db="EMBL/GenBank/DDBJ databases">
        <authorList>
            <person name="Lanie J.A."/>
            <person name="Ng W.-L."/>
            <person name="Kazmierczak K.M."/>
            <person name="Andrzejewski T.M."/>
            <person name="Davidsen T.M."/>
            <person name="Wayne K.J."/>
            <person name="Tettelin H."/>
            <person name="Glass J.I."/>
            <person name="Rusch D."/>
            <person name="Podicherti R."/>
            <person name="Tsui H.-C.T."/>
            <person name="Winkler M.E."/>
        </authorList>
    </citation>
    <scope>NUCLEOTIDE SEQUENCE</scope>
</reference>
<keyword evidence="1" id="KW-0500">Molybdenum</keyword>
<proteinExistence type="predicted"/>
<organism evidence="4">
    <name type="scientific">marine metagenome</name>
    <dbReference type="NCBI Taxonomy" id="408172"/>
    <lineage>
        <taxon>unclassified sequences</taxon>
        <taxon>metagenomes</taxon>
        <taxon>ecological metagenomes</taxon>
    </lineage>
</organism>